<comment type="caution">
    <text evidence="1">The sequence shown here is derived from an EMBL/GenBank/DDBJ whole genome shotgun (WGS) entry which is preliminary data.</text>
</comment>
<dbReference type="OrthoDB" id="5844608at2759"/>
<organism evidence="1 2">
    <name type="scientific">Ancylostoma ceylanicum</name>
    <dbReference type="NCBI Taxonomy" id="53326"/>
    <lineage>
        <taxon>Eukaryota</taxon>
        <taxon>Metazoa</taxon>
        <taxon>Ecdysozoa</taxon>
        <taxon>Nematoda</taxon>
        <taxon>Chromadorea</taxon>
        <taxon>Rhabditida</taxon>
        <taxon>Rhabditina</taxon>
        <taxon>Rhabditomorpha</taxon>
        <taxon>Strongyloidea</taxon>
        <taxon>Ancylostomatidae</taxon>
        <taxon>Ancylostomatinae</taxon>
        <taxon>Ancylostoma</taxon>
    </lineage>
</organism>
<name>A0A016S914_9BILA</name>
<protein>
    <submittedName>
        <fullName evidence="1">Uncharacterized protein</fullName>
    </submittedName>
</protein>
<accession>A0A016S914</accession>
<dbReference type="AlphaFoldDB" id="A0A016S914"/>
<gene>
    <name evidence="1" type="primary">Acey_s0267.g733</name>
    <name evidence="1" type="ORF">Y032_0267g733</name>
</gene>
<sequence>MHYGISLISSKPHTRVHNSAAVVLPRLIQCDGACNTWAPEDYIIQFGLCDHNICFRCYENEESIALTNDGKSSHMLFTRVIISRFQVHGVAATRNVSRGRKLSLLLELQRRISFIENMKKK</sequence>
<keyword evidence="2" id="KW-1185">Reference proteome</keyword>
<evidence type="ECO:0000313" key="1">
    <source>
        <dbReference type="EMBL" id="EYB87138.1"/>
    </source>
</evidence>
<evidence type="ECO:0000313" key="2">
    <source>
        <dbReference type="Proteomes" id="UP000024635"/>
    </source>
</evidence>
<dbReference type="Proteomes" id="UP000024635">
    <property type="component" value="Unassembled WGS sequence"/>
</dbReference>
<proteinExistence type="predicted"/>
<dbReference type="EMBL" id="JARK01001603">
    <property type="protein sequence ID" value="EYB87138.1"/>
    <property type="molecule type" value="Genomic_DNA"/>
</dbReference>
<reference evidence="2" key="1">
    <citation type="journal article" date="2015" name="Nat. Genet.">
        <title>The genome and transcriptome of the zoonotic hookworm Ancylostoma ceylanicum identify infection-specific gene families.</title>
        <authorList>
            <person name="Schwarz E.M."/>
            <person name="Hu Y."/>
            <person name="Antoshechkin I."/>
            <person name="Miller M.M."/>
            <person name="Sternberg P.W."/>
            <person name="Aroian R.V."/>
        </authorList>
    </citation>
    <scope>NUCLEOTIDE SEQUENCE</scope>
    <source>
        <strain evidence="2">HY135</strain>
    </source>
</reference>